<sequence>MTIDDLIQRLEEYRDALGGDAEVRLMTQQNWPFENEIVGLASGEEINEPDDGEDEDMDEDSVVFIIEGQQRCYGSKRAWEVAY</sequence>
<organism evidence="1 2">
    <name type="scientific">Bremerella volcania</name>
    <dbReference type="NCBI Taxonomy" id="2527984"/>
    <lineage>
        <taxon>Bacteria</taxon>
        <taxon>Pseudomonadati</taxon>
        <taxon>Planctomycetota</taxon>
        <taxon>Planctomycetia</taxon>
        <taxon>Pirellulales</taxon>
        <taxon>Pirellulaceae</taxon>
        <taxon>Bremerella</taxon>
    </lineage>
</organism>
<dbReference type="Proteomes" id="UP000318626">
    <property type="component" value="Chromosome"/>
</dbReference>
<evidence type="ECO:0000313" key="2">
    <source>
        <dbReference type="Proteomes" id="UP000318626"/>
    </source>
</evidence>
<dbReference type="RefSeq" id="WP_144975407.1">
    <property type="nucleotide sequence ID" value="NZ_CP036289.1"/>
</dbReference>
<dbReference type="EMBL" id="CP036289">
    <property type="protein sequence ID" value="QDU76912.1"/>
    <property type="molecule type" value="Genomic_DNA"/>
</dbReference>
<dbReference type="AlphaFoldDB" id="A0A518CCG9"/>
<proteinExistence type="predicted"/>
<accession>A0A518CCG9</accession>
<gene>
    <name evidence="1" type="ORF">Pan97_39690</name>
</gene>
<dbReference type="KEGG" id="bvo:Pan97_39690"/>
<protein>
    <submittedName>
        <fullName evidence="1">Uncharacterized protein</fullName>
    </submittedName>
</protein>
<evidence type="ECO:0000313" key="1">
    <source>
        <dbReference type="EMBL" id="QDU76912.1"/>
    </source>
</evidence>
<reference evidence="2" key="1">
    <citation type="submission" date="2019-02" db="EMBL/GenBank/DDBJ databases">
        <title>Deep-cultivation of Planctomycetes and their phenomic and genomic characterization uncovers novel biology.</title>
        <authorList>
            <person name="Wiegand S."/>
            <person name="Jogler M."/>
            <person name="Boedeker C."/>
            <person name="Pinto D."/>
            <person name="Vollmers J."/>
            <person name="Rivas-Marin E."/>
            <person name="Kohn T."/>
            <person name="Peeters S.H."/>
            <person name="Heuer A."/>
            <person name="Rast P."/>
            <person name="Oberbeckmann S."/>
            <person name="Bunk B."/>
            <person name="Jeske O."/>
            <person name="Meyerdierks A."/>
            <person name="Storesund J.E."/>
            <person name="Kallscheuer N."/>
            <person name="Luecker S."/>
            <person name="Lage O.M."/>
            <person name="Pohl T."/>
            <person name="Merkel B.J."/>
            <person name="Hornburger P."/>
            <person name="Mueller R.-W."/>
            <person name="Bruemmer F."/>
            <person name="Labrenz M."/>
            <person name="Spormann A.M."/>
            <person name="Op den Camp H."/>
            <person name="Overmann J."/>
            <person name="Amann R."/>
            <person name="Jetten M.S.M."/>
            <person name="Mascher T."/>
            <person name="Medema M.H."/>
            <person name="Devos D.P."/>
            <person name="Kaster A.-K."/>
            <person name="Ovreas L."/>
            <person name="Rohde M."/>
            <person name="Galperin M.Y."/>
            <person name="Jogler C."/>
        </authorList>
    </citation>
    <scope>NUCLEOTIDE SEQUENCE [LARGE SCALE GENOMIC DNA]</scope>
    <source>
        <strain evidence="2">Pan97</strain>
    </source>
</reference>
<keyword evidence="2" id="KW-1185">Reference proteome</keyword>
<name>A0A518CCG9_9BACT</name>
<dbReference type="OrthoDB" id="5518154at2"/>